<keyword evidence="2" id="KW-0472">Membrane</keyword>
<evidence type="ECO:0000256" key="1">
    <source>
        <dbReference type="SAM" id="Coils"/>
    </source>
</evidence>
<name>A0ABT0KTH3_9GAMM</name>
<keyword evidence="2" id="KW-1133">Transmembrane helix</keyword>
<sequence length="190" mass="21388">MTIKNRAVEMANKAQKRAENLSTEFKQSQSLDKAKAAFDETAERVLKVDKSGIKLMNLFAVCSLCSLMFSSLFTFGEYWGYSFSLSESTPAWLYIIAIVTLCSYLLGAKQAVSRSLNFVLLVAIGWRFYEVISESVIHTSSLSRDNYSLPIDDVGFGFYLFMGSLLMVIISMLKPGYQANTQFWGKLIQK</sequence>
<keyword evidence="4" id="KW-1185">Reference proteome</keyword>
<proteinExistence type="predicted"/>
<dbReference type="Proteomes" id="UP001202134">
    <property type="component" value="Unassembled WGS sequence"/>
</dbReference>
<feature type="transmembrane region" description="Helical" evidence="2">
    <location>
        <begin position="115"/>
        <end position="136"/>
    </location>
</feature>
<feature type="transmembrane region" description="Helical" evidence="2">
    <location>
        <begin position="91"/>
        <end position="108"/>
    </location>
</feature>
<dbReference type="EMBL" id="JAKIKU010000009">
    <property type="protein sequence ID" value="MCL1046856.1"/>
    <property type="molecule type" value="Genomic_DNA"/>
</dbReference>
<organism evidence="3 4">
    <name type="scientific">Shewanella electrodiphila</name>
    <dbReference type="NCBI Taxonomy" id="934143"/>
    <lineage>
        <taxon>Bacteria</taxon>
        <taxon>Pseudomonadati</taxon>
        <taxon>Pseudomonadota</taxon>
        <taxon>Gammaproteobacteria</taxon>
        <taxon>Alteromonadales</taxon>
        <taxon>Shewanellaceae</taxon>
        <taxon>Shewanella</taxon>
    </lineage>
</organism>
<feature type="transmembrane region" description="Helical" evidence="2">
    <location>
        <begin position="55"/>
        <end position="79"/>
    </location>
</feature>
<accession>A0ABT0KTH3</accession>
<feature type="coiled-coil region" evidence="1">
    <location>
        <begin position="4"/>
        <end position="31"/>
    </location>
</feature>
<keyword evidence="2" id="KW-0812">Transmembrane</keyword>
<protein>
    <submittedName>
        <fullName evidence="3">Uncharacterized protein</fullName>
    </submittedName>
</protein>
<gene>
    <name evidence="3" type="ORF">L2737_16225</name>
</gene>
<feature type="transmembrane region" description="Helical" evidence="2">
    <location>
        <begin position="156"/>
        <end position="173"/>
    </location>
</feature>
<dbReference type="RefSeq" id="WP_248956403.1">
    <property type="nucleotide sequence ID" value="NZ_JAKIKU010000009.1"/>
</dbReference>
<evidence type="ECO:0000313" key="3">
    <source>
        <dbReference type="EMBL" id="MCL1046856.1"/>
    </source>
</evidence>
<reference evidence="3 4" key="1">
    <citation type="submission" date="2022-01" db="EMBL/GenBank/DDBJ databases">
        <title>Whole genome-based taxonomy of the Shewanellaceae.</title>
        <authorList>
            <person name="Martin-Rodriguez A.J."/>
        </authorList>
    </citation>
    <scope>NUCLEOTIDE SEQUENCE [LARGE SCALE GENOMIC DNA]</scope>
    <source>
        <strain evidence="3 4">DSM 24955</strain>
    </source>
</reference>
<keyword evidence="1" id="KW-0175">Coiled coil</keyword>
<evidence type="ECO:0000313" key="4">
    <source>
        <dbReference type="Proteomes" id="UP001202134"/>
    </source>
</evidence>
<evidence type="ECO:0000256" key="2">
    <source>
        <dbReference type="SAM" id="Phobius"/>
    </source>
</evidence>
<comment type="caution">
    <text evidence="3">The sequence shown here is derived from an EMBL/GenBank/DDBJ whole genome shotgun (WGS) entry which is preliminary data.</text>
</comment>